<feature type="transmembrane region" description="Helical" evidence="1">
    <location>
        <begin position="280"/>
        <end position="305"/>
    </location>
</feature>
<feature type="transmembrane region" description="Helical" evidence="1">
    <location>
        <begin position="363"/>
        <end position="383"/>
    </location>
</feature>
<feature type="transmembrane region" description="Helical" evidence="1">
    <location>
        <begin position="206"/>
        <end position="226"/>
    </location>
</feature>
<evidence type="ECO:0000256" key="2">
    <source>
        <dbReference type="SAM" id="SignalP"/>
    </source>
</evidence>
<dbReference type="AlphaFoldDB" id="A0A3P3YNK0"/>
<keyword evidence="1" id="KW-0812">Transmembrane</keyword>
<accession>A0A3P3YNK0</accession>
<keyword evidence="3" id="KW-0496">Mitochondrion</keyword>
<evidence type="ECO:0000256" key="1">
    <source>
        <dbReference type="SAM" id="Phobius"/>
    </source>
</evidence>
<keyword evidence="2" id="KW-0732">Signal</keyword>
<feature type="transmembrane region" description="Helical" evidence="1">
    <location>
        <begin position="172"/>
        <end position="194"/>
    </location>
</feature>
<evidence type="ECO:0000313" key="3">
    <source>
        <dbReference type="EMBL" id="SPR01797.1"/>
    </source>
</evidence>
<evidence type="ECO:0000313" key="4">
    <source>
        <dbReference type="Proteomes" id="UP000290189"/>
    </source>
</evidence>
<gene>
    <name evidence="3" type="ORF">PLBR_LOCUS9012</name>
</gene>
<dbReference type="EMBL" id="OVEO01000019">
    <property type="protein sequence ID" value="SPR01797.1"/>
    <property type="molecule type" value="Genomic_DNA"/>
</dbReference>
<proteinExistence type="predicted"/>
<geneLocation type="mitochondrion" evidence="3"/>
<feature type="signal peptide" evidence="2">
    <location>
        <begin position="1"/>
        <end position="18"/>
    </location>
</feature>
<feature type="transmembrane region" description="Helical" evidence="1">
    <location>
        <begin position="246"/>
        <end position="268"/>
    </location>
</feature>
<keyword evidence="1" id="KW-0472">Membrane</keyword>
<feature type="transmembrane region" description="Helical" evidence="1">
    <location>
        <begin position="389"/>
        <end position="413"/>
    </location>
</feature>
<protein>
    <submittedName>
        <fullName evidence="3">Uncharacterized protein</fullName>
    </submittedName>
</protein>
<keyword evidence="1" id="KW-1133">Transmembrane helix</keyword>
<organism evidence="3 4">
    <name type="scientific">Plasmodiophora brassicae</name>
    <name type="common">Clubroot disease agent</name>
    <dbReference type="NCBI Taxonomy" id="37360"/>
    <lineage>
        <taxon>Eukaryota</taxon>
        <taxon>Sar</taxon>
        <taxon>Rhizaria</taxon>
        <taxon>Endomyxa</taxon>
        <taxon>Phytomyxea</taxon>
        <taxon>Plasmodiophorida</taxon>
        <taxon>Plasmodiophoridae</taxon>
        <taxon>Plasmodiophora</taxon>
    </lineage>
</organism>
<reference evidence="3 4" key="1">
    <citation type="submission" date="2018-03" db="EMBL/GenBank/DDBJ databases">
        <authorList>
            <person name="Fogelqvist J."/>
        </authorList>
    </citation>
    <scope>NUCLEOTIDE SEQUENCE [LARGE SCALE GENOMIC DNA]</scope>
</reference>
<feature type="transmembrane region" description="Helical" evidence="1">
    <location>
        <begin position="311"/>
        <end position="332"/>
    </location>
</feature>
<dbReference type="Proteomes" id="UP000290189">
    <property type="component" value="Unassembled WGS sequence"/>
</dbReference>
<name>A0A3P3YNK0_PLABS</name>
<feature type="chain" id="PRO_5018110862" evidence="2">
    <location>
        <begin position="19"/>
        <end position="441"/>
    </location>
</feature>
<sequence length="441" mass="47962">MRRRTVALWPVLLNSAAALVITYQNTTFPRYESVSFALGPTSYHVANQSVVVVSSMPPLAPTLAESLTGRVLVFRNGYISAWIDACSAAGCAGLLQCTQAGDSRTEKLIWAWIYRGTKVPFASIPTAFVTSAAACDSLYALPQADLRVTFSSDEYANPTEAALASTPALICFYMSTMLNVVSIVLAIYKLVSFLVASTWTLRPIPLWPLLVISTQLIASVFRVVFAANSAFARLQGITYTTYRLTITGYLPFTFASTMSVGLAMHQHLYKGHPVSRRHQATIAAFVATLLIVFTMDFAFTLYTAISGVSVVNTAFLSVFYLVLNVPCSLCFIKYGSSVAKSLLENYSISNGERFRSIIFAKRTALSGALGVVVLVGQVFFMALYTVSPIAYLTTYTLATAAGTLQGILFQLAFRAKNSIFSRYTARVGATDYQASRTSTNQ</sequence>